<dbReference type="OrthoDB" id="4336722at2"/>
<evidence type="ECO:0000313" key="2">
    <source>
        <dbReference type="Proteomes" id="UP000037251"/>
    </source>
</evidence>
<dbReference type="PATRIC" id="fig|67356.5.peg.5002"/>
<reference evidence="2" key="1">
    <citation type="submission" date="2015-07" db="EMBL/GenBank/DDBJ databases">
        <authorList>
            <person name="Ju K.-S."/>
            <person name="Doroghazi J.R."/>
            <person name="Metcalf W.W."/>
        </authorList>
    </citation>
    <scope>NUCLEOTIDE SEQUENCE [LARGE SCALE GENOMIC DNA]</scope>
    <source>
        <strain evidence="2">NRRL 2290</strain>
    </source>
</reference>
<name>A0A0L8L5I8_9ACTN</name>
<dbReference type="EMBL" id="LGUS01000174">
    <property type="protein sequence ID" value="KOG33336.1"/>
    <property type="molecule type" value="Genomic_DNA"/>
</dbReference>
<organism evidence="1 2">
    <name type="scientific">Streptomyces resistomycificus</name>
    <dbReference type="NCBI Taxonomy" id="67356"/>
    <lineage>
        <taxon>Bacteria</taxon>
        <taxon>Bacillati</taxon>
        <taxon>Actinomycetota</taxon>
        <taxon>Actinomycetes</taxon>
        <taxon>Kitasatosporales</taxon>
        <taxon>Streptomycetaceae</taxon>
        <taxon>Streptomyces</taxon>
        <taxon>Streptomyces aurantiacus group</taxon>
    </lineage>
</organism>
<comment type="caution">
    <text evidence="1">The sequence shown here is derived from an EMBL/GenBank/DDBJ whole genome shotgun (WGS) entry which is preliminary data.</text>
</comment>
<dbReference type="RefSeq" id="WP_030040152.1">
    <property type="nucleotide sequence ID" value="NZ_KL575597.1"/>
</dbReference>
<evidence type="ECO:0000313" key="1">
    <source>
        <dbReference type="EMBL" id="KOG33336.1"/>
    </source>
</evidence>
<dbReference type="AlphaFoldDB" id="A0A0L8L5I8"/>
<accession>A0A0L8L5I8</accession>
<gene>
    <name evidence="1" type="ORF">ADK37_23465</name>
</gene>
<proteinExistence type="predicted"/>
<keyword evidence="2" id="KW-1185">Reference proteome</keyword>
<sequence>MTAPSRPIADLDVPLSTLKQRIADLVEQSHQLDPLDTAFADLACACPAEACGCDQDYPDWAAALAAQPTYYRPQETP</sequence>
<protein>
    <submittedName>
        <fullName evidence="1">Uncharacterized protein</fullName>
    </submittedName>
</protein>
<dbReference type="Proteomes" id="UP000037251">
    <property type="component" value="Unassembled WGS sequence"/>
</dbReference>
<dbReference type="STRING" id="67356.AQJ84_11405"/>